<dbReference type="PANTHER" id="PTHR34580">
    <property type="match status" value="1"/>
</dbReference>
<organism evidence="4 5">
    <name type="scientific">Faecalibacillus intestinalis</name>
    <dbReference type="NCBI Taxonomy" id="1982626"/>
    <lineage>
        <taxon>Bacteria</taxon>
        <taxon>Bacillati</taxon>
        <taxon>Bacillota</taxon>
        <taxon>Erysipelotrichia</taxon>
        <taxon>Erysipelotrichales</taxon>
        <taxon>Coprobacillaceae</taxon>
        <taxon>Faecalibacillus</taxon>
    </lineage>
</organism>
<dbReference type="InterPro" id="IPR051534">
    <property type="entry name" value="CBASS_pafABC_assoc_protein"/>
</dbReference>
<evidence type="ECO:0000259" key="1">
    <source>
        <dbReference type="Pfam" id="PF13280"/>
    </source>
</evidence>
<accession>A0A2T3G1U4</accession>
<dbReference type="PANTHER" id="PTHR34580:SF1">
    <property type="entry name" value="PROTEIN PAFC"/>
    <property type="match status" value="1"/>
</dbReference>
<dbReference type="InterPro" id="IPR057727">
    <property type="entry name" value="WCX_dom"/>
</dbReference>
<dbReference type="Pfam" id="PF13280">
    <property type="entry name" value="WYL"/>
    <property type="match status" value="1"/>
</dbReference>
<gene>
    <name evidence="4" type="ORF">C7U54_06580</name>
    <name evidence="3" type="ORF">LJD74_01705</name>
</gene>
<feature type="domain" description="WCX" evidence="2">
    <location>
        <begin position="248"/>
        <end position="324"/>
    </location>
</feature>
<sequence length="329" mass="39753">MDRLYYTYLIIKESLDYIPAIEIKGQLEEKYRIKVDVKTVYQAIKNINELSKYIYQKEIIKTKHRKGYTINEEFFNDGQIQYLWDSILYNNDLDQKEVNILLTKLQTLSSNKQLSRIQNQTIRQNDIRNYDLLLNMTTIIKAINEKKNIYFKYVNYEIKRNRLVEISNIHGNHQDNKEFYIISPYKLIQNNSKYYVIGYFDKRPDSLSLYRLDRMRLVRNHKSKYFEGEQFDVEQIDNPINMYISGEKEDLEISFDQSIIKEVVDKFGQDNRVTKDYENRYHLIVKDVLINEGLIGWLMMLQDKITVIKPYSLKENMKERIEKTLKQYQ</sequence>
<dbReference type="RefSeq" id="WP_107029733.1">
    <property type="nucleotide sequence ID" value="NZ_JAJDKQ010000002.1"/>
</dbReference>
<reference evidence="3" key="2">
    <citation type="submission" date="2021-10" db="EMBL/GenBank/DDBJ databases">
        <title>Collection of gut derived symbiotic bacterial strains cultured from healthy donors.</title>
        <authorList>
            <person name="Lin H."/>
            <person name="Littmann E."/>
            <person name="Kohout C."/>
            <person name="Pamer E.G."/>
        </authorList>
    </citation>
    <scope>NUCLEOTIDE SEQUENCE</scope>
    <source>
        <strain evidence="3">DFI.5.2</strain>
    </source>
</reference>
<evidence type="ECO:0000313" key="4">
    <source>
        <dbReference type="EMBL" id="PST41472.1"/>
    </source>
</evidence>
<feature type="domain" description="WYL" evidence="1">
    <location>
        <begin position="137"/>
        <end position="218"/>
    </location>
</feature>
<evidence type="ECO:0000259" key="2">
    <source>
        <dbReference type="Pfam" id="PF25583"/>
    </source>
</evidence>
<reference evidence="4 5" key="1">
    <citation type="journal article" date="2019" name="Int. J. Syst. Evol. Microbiol.">
        <title>Faecalibacillus intestinalis gen. nov., sp. nov. and Faecalibacillus faecis sp. nov., isolated from human faeces.</title>
        <authorList>
            <person name="Seo B."/>
            <person name="Jeon K."/>
            <person name="Baek I."/>
            <person name="Lee Y.M."/>
            <person name="Baek K."/>
            <person name="Ko G."/>
        </authorList>
    </citation>
    <scope>NUCLEOTIDE SEQUENCE [LARGE SCALE GENOMIC DNA]</scope>
    <source>
        <strain evidence="4 5">SNUG30099</strain>
    </source>
</reference>
<keyword evidence="5" id="KW-1185">Reference proteome</keyword>
<protein>
    <submittedName>
        <fullName evidence="4">WYL domain-containing protein</fullName>
    </submittedName>
</protein>
<dbReference type="Proteomes" id="UP000240974">
    <property type="component" value="Unassembled WGS sequence"/>
</dbReference>
<dbReference type="Pfam" id="PF25583">
    <property type="entry name" value="WCX"/>
    <property type="match status" value="1"/>
</dbReference>
<dbReference type="EMBL" id="JAJDKQ010000002">
    <property type="protein sequence ID" value="MCB8560720.1"/>
    <property type="molecule type" value="Genomic_DNA"/>
</dbReference>
<proteinExistence type="predicted"/>
<comment type="caution">
    <text evidence="4">The sequence shown here is derived from an EMBL/GenBank/DDBJ whole genome shotgun (WGS) entry which is preliminary data.</text>
</comment>
<dbReference type="EMBL" id="PYLQ01000007">
    <property type="protein sequence ID" value="PST41472.1"/>
    <property type="molecule type" value="Genomic_DNA"/>
</dbReference>
<dbReference type="Proteomes" id="UP001197827">
    <property type="component" value="Unassembled WGS sequence"/>
</dbReference>
<dbReference type="PROSITE" id="PS52050">
    <property type="entry name" value="WYL"/>
    <property type="match status" value="1"/>
</dbReference>
<dbReference type="InterPro" id="IPR026881">
    <property type="entry name" value="WYL_dom"/>
</dbReference>
<evidence type="ECO:0000313" key="5">
    <source>
        <dbReference type="Proteomes" id="UP000240974"/>
    </source>
</evidence>
<dbReference type="AlphaFoldDB" id="A0A2T3G1U4"/>
<name>A0A2T3G1U4_9FIRM</name>
<evidence type="ECO:0000313" key="3">
    <source>
        <dbReference type="EMBL" id="MCB8560720.1"/>
    </source>
</evidence>